<protein>
    <submittedName>
        <fullName evidence="2">Uncharacterized protein</fullName>
    </submittedName>
</protein>
<evidence type="ECO:0000256" key="1">
    <source>
        <dbReference type="SAM" id="MobiDB-lite"/>
    </source>
</evidence>
<feature type="compositionally biased region" description="Basic and acidic residues" evidence="1">
    <location>
        <begin position="40"/>
        <end position="49"/>
    </location>
</feature>
<name>A0A1P8WP80_9PLAN</name>
<feature type="compositionally biased region" description="Low complexity" evidence="1">
    <location>
        <begin position="1"/>
        <end position="18"/>
    </location>
</feature>
<feature type="region of interest" description="Disordered" evidence="1">
    <location>
        <begin position="1"/>
        <end position="49"/>
    </location>
</feature>
<gene>
    <name evidence="2" type="ORF">Fuma_05519</name>
</gene>
<dbReference type="Proteomes" id="UP000187735">
    <property type="component" value="Chromosome"/>
</dbReference>
<dbReference type="RefSeq" id="WP_145944415.1">
    <property type="nucleotide sequence ID" value="NZ_CP017641.1"/>
</dbReference>
<sequence length="127" mass="13703">MSSNGPNSLGGSLGGDSPHQPPPIDALEQGPKKVTTKPMGPKELKGKLEDIRSRLSKLVTTLEPSPLGSTIRGINSERDTKLSKELRQVSARLQHAEKLGLLRHSFATSANHGVAKQKFNRSAKRSM</sequence>
<evidence type="ECO:0000313" key="2">
    <source>
        <dbReference type="EMBL" id="APZ95856.1"/>
    </source>
</evidence>
<reference evidence="2 3" key="1">
    <citation type="journal article" date="2016" name="Front. Microbiol.">
        <title>Fuerstia marisgermanicae gen. nov., sp. nov., an Unusual Member of the Phylum Planctomycetes from the German Wadden Sea.</title>
        <authorList>
            <person name="Kohn T."/>
            <person name="Heuer A."/>
            <person name="Jogler M."/>
            <person name="Vollmers J."/>
            <person name="Boedeker C."/>
            <person name="Bunk B."/>
            <person name="Rast P."/>
            <person name="Borchert D."/>
            <person name="Glockner I."/>
            <person name="Freese H.M."/>
            <person name="Klenk H.P."/>
            <person name="Overmann J."/>
            <person name="Kaster A.K."/>
            <person name="Rohde M."/>
            <person name="Wiegand S."/>
            <person name="Jogler C."/>
        </authorList>
    </citation>
    <scope>NUCLEOTIDE SEQUENCE [LARGE SCALE GENOMIC DNA]</scope>
    <source>
        <strain evidence="2 3">NH11</strain>
    </source>
</reference>
<accession>A0A1P8WP80</accession>
<organism evidence="2 3">
    <name type="scientific">Fuerstiella marisgermanici</name>
    <dbReference type="NCBI Taxonomy" id="1891926"/>
    <lineage>
        <taxon>Bacteria</taxon>
        <taxon>Pseudomonadati</taxon>
        <taxon>Planctomycetota</taxon>
        <taxon>Planctomycetia</taxon>
        <taxon>Planctomycetales</taxon>
        <taxon>Planctomycetaceae</taxon>
        <taxon>Fuerstiella</taxon>
    </lineage>
</organism>
<dbReference type="AlphaFoldDB" id="A0A1P8WP80"/>
<dbReference type="EMBL" id="CP017641">
    <property type="protein sequence ID" value="APZ95856.1"/>
    <property type="molecule type" value="Genomic_DNA"/>
</dbReference>
<dbReference type="KEGG" id="fmr:Fuma_05519"/>
<evidence type="ECO:0000313" key="3">
    <source>
        <dbReference type="Proteomes" id="UP000187735"/>
    </source>
</evidence>
<dbReference type="STRING" id="1891926.Fuma_05519"/>
<proteinExistence type="predicted"/>
<keyword evidence="3" id="KW-1185">Reference proteome</keyword>